<protein>
    <recommendedName>
        <fullName evidence="7">Zn(2)-C6 fungal-type domain-containing protein</fullName>
    </recommendedName>
</protein>
<evidence type="ECO:0000256" key="4">
    <source>
        <dbReference type="ARBA" id="ARBA00023163"/>
    </source>
</evidence>
<dbReference type="SUPFAM" id="SSF57701">
    <property type="entry name" value="Zn2/Cys6 DNA-binding domain"/>
    <property type="match status" value="1"/>
</dbReference>
<evidence type="ECO:0000313" key="8">
    <source>
        <dbReference type="EMBL" id="KAJ5600816.1"/>
    </source>
</evidence>
<evidence type="ECO:0000259" key="7">
    <source>
        <dbReference type="PROSITE" id="PS50048"/>
    </source>
</evidence>
<comment type="caution">
    <text evidence="8">The sequence shown here is derived from an EMBL/GenBank/DDBJ whole genome shotgun (WGS) entry which is preliminary data.</text>
</comment>
<feature type="compositionally biased region" description="Basic and acidic residues" evidence="6">
    <location>
        <begin position="127"/>
        <end position="153"/>
    </location>
</feature>
<feature type="region of interest" description="Disordered" evidence="6">
    <location>
        <begin position="108"/>
        <end position="175"/>
    </location>
</feature>
<dbReference type="InterPro" id="IPR050987">
    <property type="entry name" value="AtrR-like"/>
</dbReference>
<evidence type="ECO:0000256" key="5">
    <source>
        <dbReference type="ARBA" id="ARBA00023242"/>
    </source>
</evidence>
<dbReference type="SMART" id="SM00066">
    <property type="entry name" value="GAL4"/>
    <property type="match status" value="1"/>
</dbReference>
<feature type="domain" description="Zn(2)-C6 fungal-type" evidence="7">
    <location>
        <begin position="13"/>
        <end position="44"/>
    </location>
</feature>
<dbReference type="PROSITE" id="PS00463">
    <property type="entry name" value="ZN2_CY6_FUNGAL_1"/>
    <property type="match status" value="1"/>
</dbReference>
<dbReference type="Pfam" id="PF04082">
    <property type="entry name" value="Fungal_trans"/>
    <property type="match status" value="1"/>
</dbReference>
<organism evidence="8 9">
    <name type="scientific">Penicillium hetheringtonii</name>
    <dbReference type="NCBI Taxonomy" id="911720"/>
    <lineage>
        <taxon>Eukaryota</taxon>
        <taxon>Fungi</taxon>
        <taxon>Dikarya</taxon>
        <taxon>Ascomycota</taxon>
        <taxon>Pezizomycotina</taxon>
        <taxon>Eurotiomycetes</taxon>
        <taxon>Eurotiomycetidae</taxon>
        <taxon>Eurotiales</taxon>
        <taxon>Aspergillaceae</taxon>
        <taxon>Penicillium</taxon>
    </lineage>
</organism>
<dbReference type="Gene3D" id="4.10.240.10">
    <property type="entry name" value="Zn(2)-C6 fungal-type DNA-binding domain"/>
    <property type="match status" value="1"/>
</dbReference>
<keyword evidence="4" id="KW-0804">Transcription</keyword>
<dbReference type="Proteomes" id="UP001216150">
    <property type="component" value="Unassembled WGS sequence"/>
</dbReference>
<evidence type="ECO:0000256" key="2">
    <source>
        <dbReference type="ARBA" id="ARBA00023015"/>
    </source>
</evidence>
<evidence type="ECO:0000256" key="6">
    <source>
        <dbReference type="SAM" id="MobiDB-lite"/>
    </source>
</evidence>
<dbReference type="GO" id="GO:0003677">
    <property type="term" value="F:DNA binding"/>
    <property type="evidence" value="ECO:0007669"/>
    <property type="project" value="UniProtKB-KW"/>
</dbReference>
<proteinExistence type="predicted"/>
<evidence type="ECO:0000256" key="1">
    <source>
        <dbReference type="ARBA" id="ARBA00022723"/>
    </source>
</evidence>
<keyword evidence="1" id="KW-0479">Metal-binding</keyword>
<dbReference type="InterPro" id="IPR036864">
    <property type="entry name" value="Zn2-C6_fun-type_DNA-bd_sf"/>
</dbReference>
<dbReference type="GO" id="GO:0000981">
    <property type="term" value="F:DNA-binding transcription factor activity, RNA polymerase II-specific"/>
    <property type="evidence" value="ECO:0007669"/>
    <property type="project" value="InterPro"/>
</dbReference>
<gene>
    <name evidence="8" type="ORF">N7450_001883</name>
</gene>
<dbReference type="GO" id="GO:0006351">
    <property type="term" value="P:DNA-templated transcription"/>
    <property type="evidence" value="ECO:0007669"/>
    <property type="project" value="InterPro"/>
</dbReference>
<dbReference type="AlphaFoldDB" id="A0AAD6E4Z1"/>
<dbReference type="PROSITE" id="PS50048">
    <property type="entry name" value="ZN2_CY6_FUNGAL_2"/>
    <property type="match status" value="1"/>
</dbReference>
<dbReference type="InterPro" id="IPR007219">
    <property type="entry name" value="XnlR_reg_dom"/>
</dbReference>
<dbReference type="PANTHER" id="PTHR46910">
    <property type="entry name" value="TRANSCRIPTION FACTOR PDR1"/>
    <property type="match status" value="1"/>
</dbReference>
<sequence length="655" mass="73195">IAFVNLDGKEKWACLECHRRKVKCDMTTKNRCTSCEKLNVSCSVNEYRRRRNKEKLVMLPRRSKIDQLESGIERMENFFERLGLMRPRNDHAHPPYFGDLAALPAQDETSATWDTISESEPENSNPDENHLSMREPPEGVDEGKVPYDAKADDNSILGDPAYSHTPINPTSNADAKALPLHEGDQERTGNVLGGEGLYNFTPICTLGVPDNDQLFDDINATTTLYPLPGIGETMALFLEFLENFNLVVPIFEPISLLSMCDEDSIVTLDQADRWACVNVVLALSHVTRSKGSDIRQYNYQLSWMYMKNACHVVDALCSGPPTLCAAQALLGMAVFFLGILSSEPCGRLIASALRIIHQLLIVDSENTSTDRGEDLHHRRIVFWIAYCLDRDVCLRAGTPLGENDEDTYIEFSPGLSTHQCKIASENDDAYFDAFRSYCELSVIKGKIYKFLCSAATSNCPMSDLASTVATLDLRLREWKASVPKRYRPDVQEIPSFPGSRVAILFLSLHFSYFNCLLSIHRVIVSHGPDINIELARYSNGLLSDDIALFSGILCQNAARASIKLMKHMPGDNPFIAGILLHYLVVASTTLSKNIVHNPHSASGTWDINLIKQVECFLSSMMTTTPNERIHRVIKHCTEYRCLAESAVSRVKALSV</sequence>
<dbReference type="GO" id="GO:0008270">
    <property type="term" value="F:zinc ion binding"/>
    <property type="evidence" value="ECO:0007669"/>
    <property type="project" value="InterPro"/>
</dbReference>
<evidence type="ECO:0000313" key="9">
    <source>
        <dbReference type="Proteomes" id="UP001216150"/>
    </source>
</evidence>
<dbReference type="SMART" id="SM00906">
    <property type="entry name" value="Fungal_trans"/>
    <property type="match status" value="1"/>
</dbReference>
<dbReference type="PANTHER" id="PTHR46910:SF25">
    <property type="entry name" value="ABC-TRANSPORTER-REGULATING TRANSCRIPTION FACTOR"/>
    <property type="match status" value="1"/>
</dbReference>
<dbReference type="CDD" id="cd00067">
    <property type="entry name" value="GAL4"/>
    <property type="match status" value="1"/>
</dbReference>
<reference evidence="8 9" key="1">
    <citation type="journal article" date="2023" name="IMA Fungus">
        <title>Comparative genomic study of the Penicillium genus elucidates a diverse pangenome and 15 lateral gene transfer events.</title>
        <authorList>
            <person name="Petersen C."/>
            <person name="Sorensen T."/>
            <person name="Nielsen M.R."/>
            <person name="Sondergaard T.E."/>
            <person name="Sorensen J.L."/>
            <person name="Fitzpatrick D.A."/>
            <person name="Frisvad J.C."/>
            <person name="Nielsen K.L."/>
        </authorList>
    </citation>
    <scope>NUCLEOTIDE SEQUENCE [LARGE SCALE GENOMIC DNA]</scope>
    <source>
        <strain evidence="8 9">IBT 29057</strain>
    </source>
</reference>
<keyword evidence="2" id="KW-0805">Transcription regulation</keyword>
<keyword evidence="3" id="KW-0238">DNA-binding</keyword>
<accession>A0AAD6E4Z1</accession>
<keyword evidence="9" id="KW-1185">Reference proteome</keyword>
<name>A0AAD6E4Z1_9EURO</name>
<dbReference type="Pfam" id="PF00172">
    <property type="entry name" value="Zn_clus"/>
    <property type="match status" value="1"/>
</dbReference>
<keyword evidence="5" id="KW-0539">Nucleus</keyword>
<dbReference type="EMBL" id="JAQJAC010000001">
    <property type="protein sequence ID" value="KAJ5600816.1"/>
    <property type="molecule type" value="Genomic_DNA"/>
</dbReference>
<dbReference type="InterPro" id="IPR001138">
    <property type="entry name" value="Zn2Cys6_DnaBD"/>
</dbReference>
<feature type="non-terminal residue" evidence="8">
    <location>
        <position position="1"/>
    </location>
</feature>
<evidence type="ECO:0000256" key="3">
    <source>
        <dbReference type="ARBA" id="ARBA00023125"/>
    </source>
</evidence>
<dbReference type="CDD" id="cd12148">
    <property type="entry name" value="fungal_TF_MHR"/>
    <property type="match status" value="1"/>
</dbReference>